<evidence type="ECO:0000313" key="2">
    <source>
        <dbReference type="EMBL" id="AUX25324.1"/>
    </source>
</evidence>
<dbReference type="EMBL" id="CP012670">
    <property type="protein sequence ID" value="AUX25324.1"/>
    <property type="molecule type" value="Genomic_DNA"/>
</dbReference>
<feature type="transmembrane region" description="Helical" evidence="1">
    <location>
        <begin position="168"/>
        <end position="186"/>
    </location>
</feature>
<evidence type="ECO:0000313" key="3">
    <source>
        <dbReference type="Proteomes" id="UP000295781"/>
    </source>
</evidence>
<sequence length="291" mass="30668">MEADVTGRRARLLAALALAASAGLLPAIAGLSPSPALVGEARAEPAEPPEALFREGTEALGRGEYGAAIDTFELLADRGFVHPDASYNRGLAYVTRVRDGADRPGDLGRAAAAFEEALRLRPGDADAERALDLVRAEITRRRARRAKDAVEVRPTLDRVLVGLASERTWAAASLFSSLLLALGMVLRRRPAGPAHVAGSVLAPTALVALLALVPLTYAARHLRLTTRPGVVVVPEVRLVDESGRALPDAEQTLIPEGASVEVGRRSGGLAEVRWGATEGWVSLSSIRLLAP</sequence>
<keyword evidence="1" id="KW-0472">Membrane</keyword>
<dbReference type="Gene3D" id="1.25.40.10">
    <property type="entry name" value="Tetratricopeptide repeat domain"/>
    <property type="match status" value="1"/>
</dbReference>
<dbReference type="AlphaFoldDB" id="A0A4P2Q736"/>
<protein>
    <recommendedName>
        <fullName evidence="4">SH3b domain-containing protein</fullName>
    </recommendedName>
</protein>
<gene>
    <name evidence="2" type="ORF">SOCEGT47_058680</name>
</gene>
<proteinExistence type="predicted"/>
<dbReference type="InterPro" id="IPR011990">
    <property type="entry name" value="TPR-like_helical_dom_sf"/>
</dbReference>
<organism evidence="2 3">
    <name type="scientific">Sorangium cellulosum</name>
    <name type="common">Polyangium cellulosum</name>
    <dbReference type="NCBI Taxonomy" id="56"/>
    <lineage>
        <taxon>Bacteria</taxon>
        <taxon>Pseudomonadati</taxon>
        <taxon>Myxococcota</taxon>
        <taxon>Polyangia</taxon>
        <taxon>Polyangiales</taxon>
        <taxon>Polyangiaceae</taxon>
        <taxon>Sorangium</taxon>
    </lineage>
</organism>
<reference evidence="2 3" key="1">
    <citation type="submission" date="2015-09" db="EMBL/GenBank/DDBJ databases">
        <title>Sorangium comparison.</title>
        <authorList>
            <person name="Zaburannyi N."/>
            <person name="Bunk B."/>
            <person name="Overmann J."/>
            <person name="Mueller R."/>
        </authorList>
    </citation>
    <scope>NUCLEOTIDE SEQUENCE [LARGE SCALE GENOMIC DNA]</scope>
    <source>
        <strain evidence="2 3">So ceGT47</strain>
    </source>
</reference>
<evidence type="ECO:0000256" key="1">
    <source>
        <dbReference type="SAM" id="Phobius"/>
    </source>
</evidence>
<name>A0A4P2Q736_SORCE</name>
<accession>A0A4P2Q736</accession>
<evidence type="ECO:0008006" key="4">
    <source>
        <dbReference type="Google" id="ProtNLM"/>
    </source>
</evidence>
<dbReference type="OrthoDB" id="5511611at2"/>
<keyword evidence="1" id="KW-0812">Transmembrane</keyword>
<dbReference type="Proteomes" id="UP000295781">
    <property type="component" value="Chromosome"/>
</dbReference>
<feature type="transmembrane region" description="Helical" evidence="1">
    <location>
        <begin position="198"/>
        <end position="219"/>
    </location>
</feature>
<dbReference type="SUPFAM" id="SSF48452">
    <property type="entry name" value="TPR-like"/>
    <property type="match status" value="1"/>
</dbReference>
<keyword evidence="1" id="KW-1133">Transmembrane helix</keyword>
<dbReference type="RefSeq" id="WP_129352167.1">
    <property type="nucleotide sequence ID" value="NZ_CP012670.1"/>
</dbReference>